<dbReference type="EMBL" id="CAKASE010000074">
    <property type="protein sequence ID" value="CAG9575827.1"/>
    <property type="molecule type" value="Genomic_DNA"/>
</dbReference>
<organism evidence="2 3">
    <name type="scientific">Danaus chrysippus</name>
    <name type="common">African queen</name>
    <dbReference type="NCBI Taxonomy" id="151541"/>
    <lineage>
        <taxon>Eukaryota</taxon>
        <taxon>Metazoa</taxon>
        <taxon>Ecdysozoa</taxon>
        <taxon>Arthropoda</taxon>
        <taxon>Hexapoda</taxon>
        <taxon>Insecta</taxon>
        <taxon>Pterygota</taxon>
        <taxon>Neoptera</taxon>
        <taxon>Endopterygota</taxon>
        <taxon>Lepidoptera</taxon>
        <taxon>Glossata</taxon>
        <taxon>Ditrysia</taxon>
        <taxon>Papilionoidea</taxon>
        <taxon>Nymphalidae</taxon>
        <taxon>Danainae</taxon>
        <taxon>Danaini</taxon>
        <taxon>Danaina</taxon>
        <taxon>Danaus</taxon>
        <taxon>Anosia</taxon>
    </lineage>
</organism>
<evidence type="ECO:0000313" key="2">
    <source>
        <dbReference type="EMBL" id="CAG9575827.1"/>
    </source>
</evidence>
<dbReference type="PANTHER" id="PTHR15857:SF0">
    <property type="entry name" value="COMM DOMAIN-CONTAINING PROTEIN 2"/>
    <property type="match status" value="1"/>
</dbReference>
<dbReference type="OrthoDB" id="10257479at2759"/>
<dbReference type="Pfam" id="PF07258">
    <property type="entry name" value="COMM_domain"/>
    <property type="match status" value="1"/>
</dbReference>
<accession>A0A8J2RBU8</accession>
<dbReference type="Proteomes" id="UP000789524">
    <property type="component" value="Unassembled WGS sequence"/>
</dbReference>
<dbReference type="InterPro" id="IPR037354">
    <property type="entry name" value="Commd2"/>
</dbReference>
<dbReference type="Pfam" id="PF21672">
    <property type="entry name" value="COMM_HN"/>
    <property type="match status" value="1"/>
</dbReference>
<reference evidence="2" key="1">
    <citation type="submission" date="2021-09" db="EMBL/GenBank/DDBJ databases">
        <authorList>
            <person name="Martin H S."/>
        </authorList>
    </citation>
    <scope>NUCLEOTIDE SEQUENCE</scope>
</reference>
<proteinExistence type="predicted"/>
<evidence type="ECO:0000313" key="3">
    <source>
        <dbReference type="Proteomes" id="UP000789524"/>
    </source>
</evidence>
<protein>
    <submittedName>
        <fullName evidence="2">(African queen) hypothetical protein</fullName>
    </submittedName>
</protein>
<evidence type="ECO:0000259" key="1">
    <source>
        <dbReference type="PROSITE" id="PS51269"/>
    </source>
</evidence>
<sequence>MIIFLSDLQKEHLKLLHEHSAQVLVDFCKLTIDFLNNGINQKKCAIAAERLNVSPTVIQNLIYALAYLLVEGCKHNLLETNFNSSLAIAGFSAEHQQVLLKLYNTKKKEISEALNLLQQTEPSYQDLLWRFEIQVASQNSNEEVIPMVAMDFVLSTPKKFTEHNEDCSKVNKENTISEKTINNTIEDAKTASECQNIISHVLLQCDLPNLLHLTNRLEEALKESKSQHVRKVQRAL</sequence>
<name>A0A8J2RBU8_9NEOP</name>
<dbReference type="PANTHER" id="PTHR15857">
    <property type="entry name" value="COMM DOMAIN CONTAINING PROTEIN 2"/>
    <property type="match status" value="1"/>
</dbReference>
<dbReference type="AlphaFoldDB" id="A0A8J2RBU8"/>
<dbReference type="PROSITE" id="PS51269">
    <property type="entry name" value="COMM"/>
    <property type="match status" value="1"/>
</dbReference>
<feature type="domain" description="COMM" evidence="1">
    <location>
        <begin position="123"/>
        <end position="228"/>
    </location>
</feature>
<dbReference type="InterPro" id="IPR017920">
    <property type="entry name" value="COMM"/>
</dbReference>
<gene>
    <name evidence="2" type="ORF">DCHRY22_LOCUS11654</name>
</gene>
<comment type="caution">
    <text evidence="2">The sequence shown here is derived from an EMBL/GenBank/DDBJ whole genome shotgun (WGS) entry which is preliminary data.</text>
</comment>
<keyword evidence="3" id="KW-1185">Reference proteome</keyword>